<dbReference type="PROSITE" id="PS00012">
    <property type="entry name" value="PHOSPHOPANTETHEINE"/>
    <property type="match status" value="3"/>
</dbReference>
<dbReference type="PROSITE" id="PS00455">
    <property type="entry name" value="AMP_BINDING"/>
    <property type="match status" value="3"/>
</dbReference>
<feature type="domain" description="Carrier" evidence="5">
    <location>
        <begin position="923"/>
        <end position="995"/>
    </location>
</feature>
<evidence type="ECO:0000313" key="7">
    <source>
        <dbReference type="Proteomes" id="UP001501251"/>
    </source>
</evidence>
<dbReference type="Pfam" id="PF13193">
    <property type="entry name" value="AMP-binding_C"/>
    <property type="match status" value="3"/>
</dbReference>
<evidence type="ECO:0000313" key="6">
    <source>
        <dbReference type="EMBL" id="GAA4208566.1"/>
    </source>
</evidence>
<dbReference type="Gene3D" id="3.30.559.10">
    <property type="entry name" value="Chloramphenicol acetyltransferase-like domain"/>
    <property type="match status" value="4"/>
</dbReference>
<dbReference type="SUPFAM" id="SSF47336">
    <property type="entry name" value="ACP-like"/>
    <property type="match status" value="3"/>
</dbReference>
<reference evidence="7" key="1">
    <citation type="journal article" date="2019" name="Int. J. Syst. Evol. Microbiol.">
        <title>The Global Catalogue of Microorganisms (GCM) 10K type strain sequencing project: providing services to taxonomists for standard genome sequencing and annotation.</title>
        <authorList>
            <consortium name="The Broad Institute Genomics Platform"/>
            <consortium name="The Broad Institute Genome Sequencing Center for Infectious Disease"/>
            <person name="Wu L."/>
            <person name="Ma J."/>
        </authorList>
    </citation>
    <scope>NUCLEOTIDE SEQUENCE [LARGE SCALE GENOMIC DNA]</scope>
    <source>
        <strain evidence="7">JCM 17388</strain>
    </source>
</reference>
<gene>
    <name evidence="6" type="ORF">GCM10022252_73860</name>
</gene>
<dbReference type="Gene3D" id="3.30.559.30">
    <property type="entry name" value="Nonribosomal peptide synthetase, condensation domain"/>
    <property type="match status" value="3"/>
</dbReference>
<evidence type="ECO:0000256" key="1">
    <source>
        <dbReference type="ARBA" id="ARBA00001957"/>
    </source>
</evidence>
<evidence type="ECO:0000256" key="4">
    <source>
        <dbReference type="SAM" id="MobiDB-lite"/>
    </source>
</evidence>
<dbReference type="CDD" id="cd05930">
    <property type="entry name" value="A_NRPS"/>
    <property type="match status" value="3"/>
</dbReference>
<proteinExistence type="predicted"/>
<organism evidence="6 7">
    <name type="scientific">Streptosporangium oxazolinicum</name>
    <dbReference type="NCBI Taxonomy" id="909287"/>
    <lineage>
        <taxon>Bacteria</taxon>
        <taxon>Bacillati</taxon>
        <taxon>Actinomycetota</taxon>
        <taxon>Actinomycetes</taxon>
        <taxon>Streptosporangiales</taxon>
        <taxon>Streptosporangiaceae</taxon>
        <taxon>Streptosporangium</taxon>
    </lineage>
</organism>
<evidence type="ECO:0000256" key="2">
    <source>
        <dbReference type="ARBA" id="ARBA00022450"/>
    </source>
</evidence>
<dbReference type="Gene3D" id="1.10.1200.10">
    <property type="entry name" value="ACP-like"/>
    <property type="match status" value="3"/>
</dbReference>
<dbReference type="InterPro" id="IPR000873">
    <property type="entry name" value="AMP-dep_synth/lig_dom"/>
</dbReference>
<dbReference type="Gene3D" id="3.30.300.30">
    <property type="match status" value="3"/>
</dbReference>
<dbReference type="InterPro" id="IPR006162">
    <property type="entry name" value="Ppantetheine_attach_site"/>
</dbReference>
<dbReference type="InterPro" id="IPR036736">
    <property type="entry name" value="ACP-like_sf"/>
</dbReference>
<dbReference type="PROSITE" id="PS50075">
    <property type="entry name" value="CARRIER"/>
    <property type="match status" value="3"/>
</dbReference>
<dbReference type="NCBIfam" id="TIGR01733">
    <property type="entry name" value="AA-adenyl-dom"/>
    <property type="match status" value="3"/>
</dbReference>
<protein>
    <submittedName>
        <fullName evidence="6">Non-ribosomal peptide synthetase</fullName>
    </submittedName>
</protein>
<dbReference type="Gene3D" id="3.40.50.12780">
    <property type="entry name" value="N-terminal domain of ligase-like"/>
    <property type="match status" value="3"/>
</dbReference>
<dbReference type="Pfam" id="PF00550">
    <property type="entry name" value="PP-binding"/>
    <property type="match status" value="3"/>
</dbReference>
<dbReference type="RefSeq" id="WP_344922960.1">
    <property type="nucleotide sequence ID" value="NZ_BAABAQ010000019.1"/>
</dbReference>
<dbReference type="InterPro" id="IPR020806">
    <property type="entry name" value="PKS_PP-bd"/>
</dbReference>
<dbReference type="Proteomes" id="UP001501251">
    <property type="component" value="Unassembled WGS sequence"/>
</dbReference>
<feature type="region of interest" description="Disordered" evidence="4">
    <location>
        <begin position="1917"/>
        <end position="1936"/>
    </location>
</feature>
<keyword evidence="7" id="KW-1185">Reference proteome</keyword>
<feature type="domain" description="Carrier" evidence="5">
    <location>
        <begin position="2947"/>
        <end position="3022"/>
    </location>
</feature>
<evidence type="ECO:0000256" key="3">
    <source>
        <dbReference type="ARBA" id="ARBA00022553"/>
    </source>
</evidence>
<dbReference type="InterPro" id="IPR009081">
    <property type="entry name" value="PP-bd_ACP"/>
</dbReference>
<dbReference type="InterPro" id="IPR020845">
    <property type="entry name" value="AMP-binding_CS"/>
</dbReference>
<dbReference type="Pfam" id="PF00501">
    <property type="entry name" value="AMP-binding"/>
    <property type="match status" value="5"/>
</dbReference>
<dbReference type="InterPro" id="IPR045851">
    <property type="entry name" value="AMP-bd_C_sf"/>
</dbReference>
<name>A0ABP8BK38_9ACTN</name>
<comment type="cofactor">
    <cofactor evidence="1">
        <name>pantetheine 4'-phosphate</name>
        <dbReference type="ChEBI" id="CHEBI:47942"/>
    </cofactor>
</comment>
<dbReference type="InterPro" id="IPR010071">
    <property type="entry name" value="AA_adenyl_dom"/>
</dbReference>
<dbReference type="InterPro" id="IPR001242">
    <property type="entry name" value="Condensation_dom"/>
</dbReference>
<dbReference type="InterPro" id="IPR023213">
    <property type="entry name" value="CAT-like_dom_sf"/>
</dbReference>
<evidence type="ECO:0000259" key="5">
    <source>
        <dbReference type="PROSITE" id="PS50075"/>
    </source>
</evidence>
<sequence>MDADERVALSASQRGIWAAQKLFSASAAFRAAEITWLPGPVDTAAFTAAVSRAFAETDALRVRFHEEQGTPYQRVDAARRLETTVVNEPHGDAAIRDLVRASLDDPGAASVELSTASVLLRRADGTWAWVFAADNILLDGYSVTLFIRRVAEIYSAAVRDEPVPEAWFGRLADALPSPHAPVSPEPGAMEYWRRLLDVDVAQERPSTVAAELFSFSYRPVRLPTADGVFDRLRAFSRNVRSNWTDTLIALWGLYTSLAERRSDIAVRVPFMMRDTPGLLRTPNAMSRVLPVVAPIGPRHTLAELMKAIGRRMQQAKAHSSVEDHHIARSWPGSESSYFLLPSINIKIFEYVARFDQVTGTVETVNPGQIGKLDLSVYRDPVSGLRLELAGHESIISVADVERHAAAFALFLERALDAGPDTTLHELAETALPVRNTPAGVGRAPDVAADVSVDGLLRRQIAATPDATAVIADEFSLSYAELDERVGAFAGVLAKAGVQAGGRVAVVLPRSVDRVVAVLGTIRAGAVCVPVDPGYPVERVRQILEDCGAVVVVTGSGELQVTGRIAAPAGDAAFVIFTSGTTGRPKGVVLSHRAVVNRLVWGADLLGFGAGDRALVKSSVGFVDAVTELLTPLAAGAAVVVVDDETATDPVALAGIVERHQVTHLLTVPSLAEVLVRVPNAVGFLGSLRQWVCSGEVLAPATIEAMRQAAPGAVLRNFYGSTEVTGDATTATADGASIGDPVPGVRVRVLDAWLRPVASGVVGELYVGGVQLADGYEGRPGLTADRFVADPFTGSGERLYRTGDLVRWDTHGMLEFVGRADDQVKIRGYRIELDEVRNALEQHPAVTGAAVVALEHSAGGSYLAAYVTATGNVDDLRDHVAGLLPDYMIPATFTALEAFPLTPNGKLDRRALPVPALVSTGGRAPESETERVLADIFRDVLHLDHEPSADDDFFRLGGHSLLATRVVARLGSGLSLRDLFDAPTIAALAPIVDACRAARPRTVRVGEVPRPAALPLSYGQQSLWMIDQLGGPGSRYVVPLVLRLSGRVDGVALGAAVRDVVSRHEVLRTLLVERDGQLCQVVVPVEEVAVRLPLVVEDFSQARLAEIVRARFLLGAEIPIRAALLRVSDAEWVLALAVHHSAVDEWSFPALLGDLSLAYGARVEGGHPEWAPLPVQYADYALWQRTVLDGAELDRLLDFWRGAMADAPPESGISPDRSPSAVPSHVGADIEFTVNPVGVTALRALAEAQGVTMFMVVQAAVALAVSALGRGDDVVVGSPVGGRTEDGLEDLVGYFLNTLPFRHRIKSDDRLVDVLLRARGVVLDGLAHQAAPFEQIAAAAGGGERAAGRNPVFQVLLTYRHLADRAVLEPEFPGVEARLERVSLGAVKTDLDLYLTETPEAVTGFLTYSVDLFDPATADRFVTVFQKILDAFAADPQTRVADLDLHPAPSHIEVPATSVNVSVDGLLRRQIEASPDAVAVLSGDGISLSYAELDERVDAFAGVLAKAGVRAGGRVAVVLPRSVERVVAVLGTIRAGAVCVPVDPGYPAERIRQILEDCGAVVVVAGSSELQVTGRIAAPAGDAAFVIFTSGTTGRPKGVVLSHRAVVNRLVWGADLLGFGAGDRALVKSSVGFVDAVTELLTPLAAGAAVVVVDDETATDPVALAGIVERHQVTHLLTVPSLAEVLARVPGSVGFLGSLRQWVCSGEVLAPATIEAMRQAAPGAVLRNFYGSTEVTGDATTATADGASIGDPVPGVRVRVLDAWLRPVASGVVGELYVGGVQLADGYTGRGALTADRFIADPFTGTGERLYRTGDLVRWDTHGMLEFVGRADDQVKIRGYRIELDEVRNALEQHPAVTGAAVVALEHPAGGTYLAAYITATDNVDDLRDHVAGLLPDYMIPATVTALDAFPLTPNGKLDRKALPTPQIPTAGGRAPESETERALADIFRDVLHLDHEPSADDDFFRLGGDSLLATRVVARVNARMSSGLSLRDLFDAPTIAALARVVGTGPAEGPAPVRIGEVPLPAVVPVSFGQQALWLVDQLGGPGGRYVVPVVLRLSGNVDGAALGAAVRDVVSRHEVLRTLLVERDGQLCQVVVPVEEVAVRLPLVVEDFSQARLAEIVRARFLLGAEIPIRAALLRVSDAEWVLALAVHHSAVDEWSFPSLLKDLSTAYRARVEGGPPEWAPLPVQYADYALWQRTVLDGAELDRLLDFWRGAMADAPPESGISPDRSPSAVPSHVGADIEFGVNTGTVAALRTLAETRGVTMFMIVQAALALSVSALGGGDDVVVGSPVGGRTEDGLEDLVGYFLNTLPFRHRIESDDRLVDVLVRARGVVLDGLAHQAAPFEQIAAATGGERVVNRNPVFQVLLTYRHLADRTVLEPEFPGLQARMERASLSAVKTDLDLYLTETPEAVTGFLTYSIDLFDPATADRFVAVFQKVLDALAADPQTRVADLDLHPAPSQAEVPATSIRKSVDGLLRERFAATPDATAVIADEFSLSYAELDERVDAFAGALAEVGVQAGGRVAVVLPRSVDRVVAVLGTIRVGAVCVPIDPVYPAERIRQILEDCGAAVVVTGSGDLQVTGRAMAVSGDAAFVIFTSGTTGRPKGVVLSHRAVVNRLVWGADLLGFGAGDRALVKSSVGFVDAVTELLTPLSAGAVVVVVDDEAAGDPVALAATVERHQVTHLLTVPSLADVLARVPDAAKALTSLRQWVCSGEVLAPATIEAMRQAAPGALLRNFYGSTEVTGDATTAAADGASIGDPVPGVRVRVLDAWLRPVASGVVGELYVGGVQLADGYGGRPGLTADRFVADPFTGSGERLYRTGDLVRWNTHGMLEFVGRADDQVKIRGYRIELDEVRNALEQHPAVTGAAVVALEHPAGGTYLAAYVTATENVDDLRDHVAGLLPDYMIPTTVTALDAFPLTPNGKLDRRALPTPQITTAGGRAPESETERALADIFRDVLHLDHEPSADDDFFRLGGDSILAARLVSAALARKLPLTLRDVLEHRTVGGLAGALPAPPAEQVEQVEQEPVPAPVSATLDRLRESGADPNAWVYTETFEVPGHPELRTAYAAVVAETDALRMSVQCVNRRLWLSHILPTASAAVTELAPADDADPAALRAAATDLVDITIGSPSALAFVRTPTRTAVSLAVHAGAADRASIHRLADALRSGVPAERTNTGLAPALEAVEEAGVAIGTSGVDEWLDLLKNRAEIDQNVLAPGRAETFGWAGPCGEGAVRNALRRALWATGASTTGGLVDEEVALVAGTGSTPPGPFTATVPLPVDDEERTATVRFPLLRHHNQAGRRALRRAPAPHVLITRVHGPAADRPEGVETLYRAVIRYHLGPDATTITMLGFDASVTTAVRDALTGTVVTSI</sequence>
<feature type="domain" description="Carrier" evidence="5">
    <location>
        <begin position="1934"/>
        <end position="2010"/>
    </location>
</feature>
<dbReference type="PANTHER" id="PTHR45527">
    <property type="entry name" value="NONRIBOSOMAL PEPTIDE SYNTHETASE"/>
    <property type="match status" value="1"/>
</dbReference>
<dbReference type="InterPro" id="IPR042099">
    <property type="entry name" value="ANL_N_sf"/>
</dbReference>
<keyword evidence="2" id="KW-0596">Phosphopantetheine</keyword>
<dbReference type="SMART" id="SM00823">
    <property type="entry name" value="PKS_PP"/>
    <property type="match status" value="3"/>
</dbReference>
<dbReference type="PANTHER" id="PTHR45527:SF1">
    <property type="entry name" value="FATTY ACID SYNTHASE"/>
    <property type="match status" value="1"/>
</dbReference>
<accession>A0ABP8BK38</accession>
<dbReference type="SUPFAM" id="SSF56801">
    <property type="entry name" value="Acetyl-CoA synthetase-like"/>
    <property type="match status" value="3"/>
</dbReference>
<dbReference type="InterPro" id="IPR025110">
    <property type="entry name" value="AMP-bd_C"/>
</dbReference>
<feature type="region of interest" description="Disordered" evidence="4">
    <location>
        <begin position="2930"/>
        <end position="2949"/>
    </location>
</feature>
<comment type="caution">
    <text evidence="6">The sequence shown here is derived from an EMBL/GenBank/DDBJ whole genome shotgun (WGS) entry which is preliminary data.</text>
</comment>
<keyword evidence="3" id="KW-0597">Phosphoprotein</keyword>
<dbReference type="Pfam" id="PF00668">
    <property type="entry name" value="Condensation"/>
    <property type="match status" value="3"/>
</dbReference>
<dbReference type="SUPFAM" id="SSF52777">
    <property type="entry name" value="CoA-dependent acyltransferases"/>
    <property type="match status" value="7"/>
</dbReference>
<dbReference type="EMBL" id="BAABAQ010000019">
    <property type="protein sequence ID" value="GAA4208566.1"/>
    <property type="molecule type" value="Genomic_DNA"/>
</dbReference>
<dbReference type="NCBIfam" id="NF003417">
    <property type="entry name" value="PRK04813.1"/>
    <property type="match status" value="5"/>
</dbReference>